<dbReference type="InterPro" id="IPR050141">
    <property type="entry name" value="GCL_type2/YbdK_subfam"/>
</dbReference>
<dbReference type="AlphaFoldDB" id="A0A1Q8YED1"/>
<dbReference type="GO" id="GO:0042398">
    <property type="term" value="P:modified amino acid biosynthetic process"/>
    <property type="evidence" value="ECO:0007669"/>
    <property type="project" value="InterPro"/>
</dbReference>
<evidence type="ECO:0000313" key="5">
    <source>
        <dbReference type="EMBL" id="OLP06325.1"/>
    </source>
</evidence>
<dbReference type="PANTHER" id="PTHR36510:SF1">
    <property type="entry name" value="GLUTAMATE--CYSTEINE LIGASE 2-RELATED"/>
    <property type="match status" value="1"/>
</dbReference>
<dbReference type="Pfam" id="PF04107">
    <property type="entry name" value="GCS2"/>
    <property type="match status" value="1"/>
</dbReference>
<dbReference type="GO" id="GO:0005524">
    <property type="term" value="F:ATP binding"/>
    <property type="evidence" value="ECO:0007669"/>
    <property type="project" value="UniProtKB-KW"/>
</dbReference>
<evidence type="ECO:0000313" key="6">
    <source>
        <dbReference type="Proteomes" id="UP000185911"/>
    </source>
</evidence>
<comment type="catalytic activity">
    <reaction evidence="4">
        <text>L-cysteine + L-glutamate + ATP = gamma-L-glutamyl-L-cysteine + ADP + phosphate + H(+)</text>
        <dbReference type="Rhea" id="RHEA:13285"/>
        <dbReference type="ChEBI" id="CHEBI:15378"/>
        <dbReference type="ChEBI" id="CHEBI:29985"/>
        <dbReference type="ChEBI" id="CHEBI:30616"/>
        <dbReference type="ChEBI" id="CHEBI:35235"/>
        <dbReference type="ChEBI" id="CHEBI:43474"/>
        <dbReference type="ChEBI" id="CHEBI:58173"/>
        <dbReference type="ChEBI" id="CHEBI:456216"/>
        <dbReference type="EC" id="6.3.2.2"/>
    </reaction>
</comment>
<dbReference type="Proteomes" id="UP000185911">
    <property type="component" value="Unassembled WGS sequence"/>
</dbReference>
<sequence length="378" mass="42052">MEFTKSEALTFGLELEFQIVNEATGRLSPSSLAIWNALSEREDLARFSLEATLSTMEINSSVHTSADAMFAQVHALAVHIRQIAKAAGLDIRGGGTQIAQFWNDRVMAPTPRAKELESKFGFLPKRFSTYGMHVHIGMPTGDDAIRVANVLQALSPLLIAMTAASPYLQLSDTGFAAARPLETLMYPHGGPMPELRDWAHFEEVTEELFSTDLASSLKDIYWDVRPKPEFGTVEIRVFDTPLCVKKAVAMAAFSRACASLALHGQLRMASKTQPASAQRVSRFLACKEGMGAVLYNPIAGEWVPARQWMGQIFEMLKHQPTYAVDVSQLKFLENLMREQQDHETMRTAWTEVQANNPNPEDIAWSLPKYSSEICKLLT</sequence>
<dbReference type="STRING" id="81479.RA876_06885"/>
<evidence type="ECO:0000256" key="3">
    <source>
        <dbReference type="ARBA" id="ARBA00022840"/>
    </source>
</evidence>
<keyword evidence="3 4" id="KW-0067">ATP-binding</keyword>
<keyword evidence="6" id="KW-1185">Reference proteome</keyword>
<keyword evidence="2 4" id="KW-0547">Nucleotide-binding</keyword>
<dbReference type="InterPro" id="IPR014746">
    <property type="entry name" value="Gln_synth/guanido_kin_cat_dom"/>
</dbReference>
<dbReference type="RefSeq" id="WP_075586779.1">
    <property type="nucleotide sequence ID" value="NZ_MSYM01000013.1"/>
</dbReference>
<name>A0A1Q8YED1_9BURK</name>
<dbReference type="HAMAP" id="MF_01609">
    <property type="entry name" value="Glu_cys_ligase_2"/>
    <property type="match status" value="1"/>
</dbReference>
<comment type="function">
    <text evidence="4">ATP-dependent carboxylate-amine ligase which exhibits weak glutamate--cysteine ligase activity.</text>
</comment>
<accession>A0A1Q8YED1</accession>
<dbReference type="InterPro" id="IPR006336">
    <property type="entry name" value="GCS2"/>
</dbReference>
<evidence type="ECO:0000256" key="2">
    <source>
        <dbReference type="ARBA" id="ARBA00022741"/>
    </source>
</evidence>
<dbReference type="EC" id="6.3.2.2" evidence="4"/>
<gene>
    <name evidence="5" type="ORF">BLL52_2556</name>
</gene>
<organism evidence="5 6">
    <name type="scientific">Rhodoferax antarcticus ANT.BR</name>
    <dbReference type="NCBI Taxonomy" id="1111071"/>
    <lineage>
        <taxon>Bacteria</taxon>
        <taxon>Pseudomonadati</taxon>
        <taxon>Pseudomonadota</taxon>
        <taxon>Betaproteobacteria</taxon>
        <taxon>Burkholderiales</taxon>
        <taxon>Comamonadaceae</taxon>
        <taxon>Rhodoferax</taxon>
    </lineage>
</organism>
<dbReference type="EMBL" id="MSYM01000013">
    <property type="protein sequence ID" value="OLP06325.1"/>
    <property type="molecule type" value="Genomic_DNA"/>
</dbReference>
<comment type="caution">
    <text evidence="5">The sequence shown here is derived from an EMBL/GenBank/DDBJ whole genome shotgun (WGS) entry which is preliminary data.</text>
</comment>
<keyword evidence="1 4" id="KW-0436">Ligase</keyword>
<dbReference type="PANTHER" id="PTHR36510">
    <property type="entry name" value="GLUTAMATE--CYSTEINE LIGASE 2-RELATED"/>
    <property type="match status" value="1"/>
</dbReference>
<dbReference type="Gene3D" id="3.30.590.20">
    <property type="match status" value="1"/>
</dbReference>
<reference evidence="5 6" key="1">
    <citation type="submission" date="2017-01" db="EMBL/GenBank/DDBJ databases">
        <title>Genome sequence of Rhodoferax antarcticus ANT.BR, a psychrophilic purple nonsulfur bacterium from an Antarctic microbial mat.</title>
        <authorList>
            <person name="Baker J."/>
            <person name="Riester C."/>
            <person name="Skinner B."/>
            <person name="Newell A."/>
            <person name="Swingley W."/>
            <person name="Madigan M."/>
            <person name="Jung D."/>
            <person name="Asao M."/>
            <person name="Chen M."/>
            <person name="Loughlin P."/>
            <person name="Pan H."/>
            <person name="Lin S."/>
            <person name="Li N."/>
            <person name="Shaw J."/>
            <person name="Prado M."/>
            <person name="Sherman C."/>
            <person name="Li X."/>
            <person name="Tang J."/>
            <person name="Blankenship R."/>
            <person name="Zhao T."/>
            <person name="Touchman J."/>
            <person name="Sattley M."/>
        </authorList>
    </citation>
    <scope>NUCLEOTIDE SEQUENCE [LARGE SCALE GENOMIC DNA]</scope>
    <source>
        <strain evidence="5 6">ANT.BR</strain>
    </source>
</reference>
<dbReference type="InterPro" id="IPR011793">
    <property type="entry name" value="YbdK"/>
</dbReference>
<dbReference type="SUPFAM" id="SSF55931">
    <property type="entry name" value="Glutamine synthetase/guanido kinase"/>
    <property type="match status" value="1"/>
</dbReference>
<dbReference type="NCBIfam" id="TIGR02050">
    <property type="entry name" value="gshA_cyan_rel"/>
    <property type="match status" value="1"/>
</dbReference>
<comment type="similarity">
    <text evidence="4">Belongs to the glutamate--cysteine ligase type 2 family. YbdK subfamily.</text>
</comment>
<evidence type="ECO:0000256" key="4">
    <source>
        <dbReference type="HAMAP-Rule" id="MF_01609"/>
    </source>
</evidence>
<evidence type="ECO:0000256" key="1">
    <source>
        <dbReference type="ARBA" id="ARBA00022598"/>
    </source>
</evidence>
<dbReference type="GO" id="GO:0004357">
    <property type="term" value="F:glutamate-cysteine ligase activity"/>
    <property type="evidence" value="ECO:0007669"/>
    <property type="project" value="UniProtKB-EC"/>
</dbReference>
<protein>
    <recommendedName>
        <fullName evidence="4">Putative glutamate--cysteine ligase 2</fullName>
        <ecNumber evidence="4">6.3.2.2</ecNumber>
    </recommendedName>
    <alternativeName>
        <fullName evidence="4">Gamma-glutamylcysteine synthetase 2</fullName>
        <shortName evidence="4">GCS 2</shortName>
        <shortName evidence="4">Gamma-GCS 2</shortName>
    </alternativeName>
</protein>
<proteinExistence type="inferred from homology"/>